<accession>A0A523BEK9</accession>
<dbReference type="AlphaFoldDB" id="A0A523BEK9"/>
<dbReference type="Gene3D" id="3.50.30.10">
    <property type="entry name" value="Phosphohistidine domain"/>
    <property type="match status" value="1"/>
</dbReference>
<sequence length="106" mass="11504">MRAEGELRVVRSPKDVIELWKEGAERKIVLVEDAGVTTLGPILPKLAGVVCTSGGAGSHLAIVSREFSIPALMGTRIDGLRLDEIDRKRAIIRPYDGSRGELLILD</sequence>
<dbReference type="Proteomes" id="UP000315399">
    <property type="component" value="Unassembled WGS sequence"/>
</dbReference>
<proteinExistence type="predicted"/>
<dbReference type="InterPro" id="IPR036637">
    <property type="entry name" value="Phosphohistidine_dom_sf"/>
</dbReference>
<gene>
    <name evidence="2" type="ORF">DSO08_02430</name>
</gene>
<evidence type="ECO:0000313" key="2">
    <source>
        <dbReference type="EMBL" id="TDA39368.1"/>
    </source>
</evidence>
<dbReference type="SUPFAM" id="SSF52009">
    <property type="entry name" value="Phosphohistidine domain"/>
    <property type="match status" value="1"/>
</dbReference>
<protein>
    <recommendedName>
        <fullName evidence="1">PEP-utilising enzyme mobile domain-containing protein</fullName>
    </recommendedName>
</protein>
<dbReference type="Pfam" id="PF00391">
    <property type="entry name" value="PEP-utilizers"/>
    <property type="match status" value="1"/>
</dbReference>
<dbReference type="InterPro" id="IPR008279">
    <property type="entry name" value="PEP-util_enz_mobile_dom"/>
</dbReference>
<organism evidence="2 3">
    <name type="scientific">Thermoproteota archaeon</name>
    <dbReference type="NCBI Taxonomy" id="2056631"/>
    <lineage>
        <taxon>Archaea</taxon>
        <taxon>Thermoproteota</taxon>
    </lineage>
</organism>
<feature type="domain" description="PEP-utilising enzyme mobile" evidence="1">
    <location>
        <begin position="28"/>
        <end position="76"/>
    </location>
</feature>
<evidence type="ECO:0000313" key="3">
    <source>
        <dbReference type="Proteomes" id="UP000315399"/>
    </source>
</evidence>
<reference evidence="2 3" key="1">
    <citation type="journal article" date="2019" name="Nat. Microbiol.">
        <title>Expanding anaerobic alkane metabolism in the domain of Archaea.</title>
        <authorList>
            <person name="Wang Y."/>
            <person name="Wegener G."/>
            <person name="Hou J."/>
            <person name="Wang F."/>
            <person name="Xiao X."/>
        </authorList>
    </citation>
    <scope>NUCLEOTIDE SEQUENCE [LARGE SCALE GENOMIC DNA]</scope>
    <source>
        <strain evidence="2">WYZ-LMO10</strain>
    </source>
</reference>
<dbReference type="GO" id="GO:0016772">
    <property type="term" value="F:transferase activity, transferring phosphorus-containing groups"/>
    <property type="evidence" value="ECO:0007669"/>
    <property type="project" value="InterPro"/>
</dbReference>
<comment type="caution">
    <text evidence="2">The sequence shown here is derived from an EMBL/GenBank/DDBJ whole genome shotgun (WGS) entry which is preliminary data.</text>
</comment>
<dbReference type="EMBL" id="QNVH01000015">
    <property type="protein sequence ID" value="TDA39368.1"/>
    <property type="molecule type" value="Genomic_DNA"/>
</dbReference>
<evidence type="ECO:0000259" key="1">
    <source>
        <dbReference type="Pfam" id="PF00391"/>
    </source>
</evidence>
<name>A0A523BEK9_9CREN</name>